<keyword evidence="15" id="KW-1185">Reference proteome</keyword>
<dbReference type="GO" id="GO:0005743">
    <property type="term" value="C:mitochondrial inner membrane"/>
    <property type="evidence" value="ECO:0007669"/>
    <property type="project" value="UniProtKB-SubCell"/>
</dbReference>
<dbReference type="Proteomes" id="UP000316726">
    <property type="component" value="Chromosome 5"/>
</dbReference>
<dbReference type="EMBL" id="CP031038">
    <property type="protein sequence ID" value="QDZ21326.1"/>
    <property type="molecule type" value="Genomic_DNA"/>
</dbReference>
<evidence type="ECO:0000256" key="12">
    <source>
        <dbReference type="ARBA" id="ARBA00023136"/>
    </source>
</evidence>
<keyword evidence="9" id="KW-0249">Electron transport</keyword>
<comment type="similarity">
    <text evidence="3">Belongs to the complex I NDUFA1 subunit family.</text>
</comment>
<dbReference type="InterPro" id="IPR017384">
    <property type="entry name" value="NADH_Ub_cplx-1_asu_su-1"/>
</dbReference>
<dbReference type="Pfam" id="PF15879">
    <property type="entry name" value="MWFE"/>
    <property type="match status" value="1"/>
</dbReference>
<comment type="subcellular location">
    <subcellularLocation>
        <location evidence="2">Mitochondrion inner membrane</location>
        <topology evidence="2">Single-pass membrane protein</topology>
        <orientation evidence="2">Matrix side</orientation>
    </subcellularLocation>
</comment>
<evidence type="ECO:0000256" key="10">
    <source>
        <dbReference type="ARBA" id="ARBA00022989"/>
    </source>
</evidence>
<dbReference type="AlphaFoldDB" id="A0A5B8MLF2"/>
<evidence type="ECO:0000256" key="3">
    <source>
        <dbReference type="ARBA" id="ARBA00009960"/>
    </source>
</evidence>
<protein>
    <recommendedName>
        <fullName evidence="4">NADH dehydrogenase [ubiquinone] 1 alpha subcomplex subunit 1</fullName>
    </recommendedName>
</protein>
<proteinExistence type="inferred from homology"/>
<keyword evidence="12 13" id="KW-0472">Membrane</keyword>
<keyword evidence="7 13" id="KW-0812">Transmembrane</keyword>
<sequence length="80" mass="8908">MPYESAPPFIIIVGAFCAMAGLQYAGNNIIYGKPKPMGQDEWDKKLIERDTRLREEAKAATAKPKYAFLGGEGKKWLGLF</sequence>
<keyword evidence="10 13" id="KW-1133">Transmembrane helix</keyword>
<evidence type="ECO:0000256" key="1">
    <source>
        <dbReference type="ARBA" id="ARBA00003195"/>
    </source>
</evidence>
<gene>
    <name evidence="14" type="ORF">A3770_05p38440</name>
</gene>
<dbReference type="PANTHER" id="PTHR17098:SF2">
    <property type="entry name" value="NADH DEHYDROGENASE [UBIQUINONE] 1 ALPHA SUBCOMPLEX SUBUNIT 1"/>
    <property type="match status" value="1"/>
</dbReference>
<name>A0A5B8MLF2_9CHLO</name>
<evidence type="ECO:0000256" key="5">
    <source>
        <dbReference type="ARBA" id="ARBA00022448"/>
    </source>
</evidence>
<keyword evidence="5" id="KW-0813">Transport</keyword>
<evidence type="ECO:0000313" key="14">
    <source>
        <dbReference type="EMBL" id="QDZ21326.1"/>
    </source>
</evidence>
<evidence type="ECO:0000256" key="9">
    <source>
        <dbReference type="ARBA" id="ARBA00022982"/>
    </source>
</evidence>
<evidence type="ECO:0000256" key="2">
    <source>
        <dbReference type="ARBA" id="ARBA00004298"/>
    </source>
</evidence>
<keyword evidence="8" id="KW-0999">Mitochondrion inner membrane</keyword>
<keyword evidence="6" id="KW-0679">Respiratory chain</keyword>
<feature type="transmembrane region" description="Helical" evidence="13">
    <location>
        <begin position="6"/>
        <end position="25"/>
    </location>
</feature>
<dbReference type="STRING" id="1764295.A0A5B8MLF2"/>
<evidence type="ECO:0000256" key="11">
    <source>
        <dbReference type="ARBA" id="ARBA00023128"/>
    </source>
</evidence>
<reference evidence="14 15" key="1">
    <citation type="submission" date="2018-07" db="EMBL/GenBank/DDBJ databases">
        <title>The complete nuclear genome of the prasinophyte Chloropicon primus (CCMP1205).</title>
        <authorList>
            <person name="Pombert J.-F."/>
            <person name="Otis C."/>
            <person name="Turmel M."/>
            <person name="Lemieux C."/>
        </authorList>
    </citation>
    <scope>NUCLEOTIDE SEQUENCE [LARGE SCALE GENOMIC DNA]</scope>
    <source>
        <strain evidence="14 15">CCMP1205</strain>
    </source>
</reference>
<evidence type="ECO:0000256" key="13">
    <source>
        <dbReference type="SAM" id="Phobius"/>
    </source>
</evidence>
<organism evidence="14 15">
    <name type="scientific">Chloropicon primus</name>
    <dbReference type="NCBI Taxonomy" id="1764295"/>
    <lineage>
        <taxon>Eukaryota</taxon>
        <taxon>Viridiplantae</taxon>
        <taxon>Chlorophyta</taxon>
        <taxon>Chloropicophyceae</taxon>
        <taxon>Chloropicales</taxon>
        <taxon>Chloropicaceae</taxon>
        <taxon>Chloropicon</taxon>
    </lineage>
</organism>
<evidence type="ECO:0000256" key="8">
    <source>
        <dbReference type="ARBA" id="ARBA00022792"/>
    </source>
</evidence>
<evidence type="ECO:0000256" key="4">
    <source>
        <dbReference type="ARBA" id="ARBA00016392"/>
    </source>
</evidence>
<evidence type="ECO:0000313" key="15">
    <source>
        <dbReference type="Proteomes" id="UP000316726"/>
    </source>
</evidence>
<accession>A0A5B8MLF2</accession>
<dbReference type="PANTHER" id="PTHR17098">
    <property type="entry name" value="NADH-UBIQUINONE OXIDOREDUCTASE MWFE SUBUNIT"/>
    <property type="match status" value="1"/>
</dbReference>
<comment type="function">
    <text evidence="1">Accessory subunit of the mitochondrial membrane respiratory chain NADH dehydrogenase (Complex I), that is believed not to be involved in catalysis. Complex I functions in the transfer of electrons from NADH to the respiratory chain. The immediate electron acceptor for the enzyme is believed to be ubiquinone.</text>
</comment>
<keyword evidence="11" id="KW-0496">Mitochondrion</keyword>
<dbReference type="OrthoDB" id="1920692at2759"/>
<evidence type="ECO:0000256" key="7">
    <source>
        <dbReference type="ARBA" id="ARBA00022692"/>
    </source>
</evidence>
<evidence type="ECO:0000256" key="6">
    <source>
        <dbReference type="ARBA" id="ARBA00022660"/>
    </source>
</evidence>